<dbReference type="InterPro" id="IPR009704">
    <property type="entry name" value="EURL_prot"/>
</dbReference>
<feature type="region of interest" description="Disordered" evidence="1">
    <location>
        <begin position="126"/>
        <end position="154"/>
    </location>
</feature>
<organism evidence="2 3">
    <name type="scientific">Holothuria leucospilota</name>
    <name type="common">Black long sea cucumber</name>
    <name type="synonym">Mertensiothuria leucospilota</name>
    <dbReference type="NCBI Taxonomy" id="206669"/>
    <lineage>
        <taxon>Eukaryota</taxon>
        <taxon>Metazoa</taxon>
        <taxon>Echinodermata</taxon>
        <taxon>Eleutherozoa</taxon>
        <taxon>Echinozoa</taxon>
        <taxon>Holothuroidea</taxon>
        <taxon>Aspidochirotacea</taxon>
        <taxon>Aspidochirotida</taxon>
        <taxon>Holothuriidae</taxon>
        <taxon>Holothuria</taxon>
    </lineage>
</organism>
<keyword evidence="3" id="KW-1185">Reference proteome</keyword>
<name>A0A9Q1BYJ3_HOLLE</name>
<dbReference type="Proteomes" id="UP001152320">
    <property type="component" value="Chromosome 10"/>
</dbReference>
<comment type="caution">
    <text evidence="2">The sequence shown here is derived from an EMBL/GenBank/DDBJ whole genome shotgun (WGS) entry which is preliminary data.</text>
</comment>
<accession>A0A9Q1BYJ3</accession>
<gene>
    <name evidence="2" type="ORF">HOLleu_21941</name>
</gene>
<dbReference type="EMBL" id="JAIZAY010000010">
    <property type="protein sequence ID" value="KAJ8034914.1"/>
    <property type="molecule type" value="Genomic_DNA"/>
</dbReference>
<feature type="compositionally biased region" description="Basic residues" evidence="1">
    <location>
        <begin position="96"/>
        <end position="106"/>
    </location>
</feature>
<feature type="compositionally biased region" description="Low complexity" evidence="1">
    <location>
        <begin position="130"/>
        <end position="140"/>
    </location>
</feature>
<dbReference type="OrthoDB" id="10046286at2759"/>
<protein>
    <submittedName>
        <fullName evidence="2">Uncharacterized protein</fullName>
    </submittedName>
</protein>
<evidence type="ECO:0000256" key="1">
    <source>
        <dbReference type="SAM" id="MobiDB-lite"/>
    </source>
</evidence>
<evidence type="ECO:0000313" key="2">
    <source>
        <dbReference type="EMBL" id="KAJ8034914.1"/>
    </source>
</evidence>
<dbReference type="PANTHER" id="PTHR15961">
    <property type="entry name" value="PROTEIN EURL HOMOLOG"/>
    <property type="match status" value="1"/>
</dbReference>
<dbReference type="PANTHER" id="PTHR15961:SF3">
    <property type="entry name" value="PROTEIN EURL HOMOLOG"/>
    <property type="match status" value="1"/>
</dbReference>
<proteinExistence type="predicted"/>
<feature type="region of interest" description="Disordered" evidence="1">
    <location>
        <begin position="88"/>
        <end position="110"/>
    </location>
</feature>
<sequence>MLQCEEENDEFVTINLEADSCYLCYRDNGQEVTHCKICQSLLTDGPIRFGFNDMRGVIHTNKLGHDLCFKEDHYQLLEWSIKEESQPSRTNLVSPHRLKTPPRHIHASSLPKPTHLSVEWMNNIQNNAKSHSNPSTRSSSPIHTGRRASTAYSDHQHLELRKSCAKYLFGENSPEFEQYSNQTVPFINCKEDHFSAGDGNHEKSALSIDLKNIPQLIKSGGLLNLPVVPCDTNNTAWEKRNCKGNPLSRFQANISFYGGRKISGDKTCNQLTQTEESFQPPAMLQKKQMTMSPYTKKELQNLGLDLLREIMDSLQHIVTETSTNLVALLEERDNLKHENDTRHVTIQKLVQLQTEKINSSPSMPRKK</sequence>
<dbReference type="AlphaFoldDB" id="A0A9Q1BYJ3"/>
<evidence type="ECO:0000313" key="3">
    <source>
        <dbReference type="Proteomes" id="UP001152320"/>
    </source>
</evidence>
<reference evidence="2" key="1">
    <citation type="submission" date="2021-10" db="EMBL/GenBank/DDBJ databases">
        <title>Tropical sea cucumber genome reveals ecological adaptation and Cuvierian tubules defense mechanism.</title>
        <authorList>
            <person name="Chen T."/>
        </authorList>
    </citation>
    <scope>NUCLEOTIDE SEQUENCE</scope>
    <source>
        <strain evidence="2">Nanhai2018</strain>
        <tissue evidence="2">Muscle</tissue>
    </source>
</reference>